<reference evidence="1 2" key="1">
    <citation type="journal article" date="2019" name="Int. J. Syst. Evol. Microbiol.">
        <title>The Global Catalogue of Microorganisms (GCM) 10K type strain sequencing project: providing services to taxonomists for standard genome sequencing and annotation.</title>
        <authorList>
            <consortium name="The Broad Institute Genomics Platform"/>
            <consortium name="The Broad Institute Genome Sequencing Center for Infectious Disease"/>
            <person name="Wu L."/>
            <person name="Ma J."/>
        </authorList>
    </citation>
    <scope>NUCLEOTIDE SEQUENCE [LARGE SCALE GENOMIC DNA]</scope>
    <source>
        <strain evidence="1 2">JCM 15421</strain>
    </source>
</reference>
<dbReference type="Proteomes" id="UP001501523">
    <property type="component" value="Unassembled WGS sequence"/>
</dbReference>
<protein>
    <submittedName>
        <fullName evidence="1">Uncharacterized protein</fullName>
    </submittedName>
</protein>
<proteinExistence type="predicted"/>
<evidence type="ECO:0000313" key="2">
    <source>
        <dbReference type="Proteomes" id="UP001501523"/>
    </source>
</evidence>
<sequence>MNAGDDIRNAIADARSQLSAADSHVRQMADLLCGRLKHVNHHTLIKLKRELRDFDAHKKEWKQ</sequence>
<comment type="caution">
    <text evidence="1">The sequence shown here is derived from an EMBL/GenBank/DDBJ whole genome shotgun (WGS) entry which is preliminary data.</text>
</comment>
<gene>
    <name evidence="1" type="ORF">GCM10009105_32090</name>
</gene>
<accession>A0ABN1IV35</accession>
<organism evidence="1 2">
    <name type="scientific">Dokdonella soli</name>
    <dbReference type="NCBI Taxonomy" id="529810"/>
    <lineage>
        <taxon>Bacteria</taxon>
        <taxon>Pseudomonadati</taxon>
        <taxon>Pseudomonadota</taxon>
        <taxon>Gammaproteobacteria</taxon>
        <taxon>Lysobacterales</taxon>
        <taxon>Rhodanobacteraceae</taxon>
        <taxon>Dokdonella</taxon>
    </lineage>
</organism>
<name>A0ABN1IV35_9GAMM</name>
<dbReference type="EMBL" id="BAAAEU010000024">
    <property type="protein sequence ID" value="GAA0721608.1"/>
    <property type="molecule type" value="Genomic_DNA"/>
</dbReference>
<keyword evidence="2" id="KW-1185">Reference proteome</keyword>
<evidence type="ECO:0000313" key="1">
    <source>
        <dbReference type="EMBL" id="GAA0721608.1"/>
    </source>
</evidence>